<evidence type="ECO:0000313" key="3">
    <source>
        <dbReference type="Proteomes" id="UP000199385"/>
    </source>
</evidence>
<dbReference type="PATRIC" id="fig|261654.4.peg.2161"/>
<dbReference type="Gene3D" id="3.90.79.40">
    <property type="entry name" value="EvaA sugar 2,3-dehydratase subunit"/>
    <property type="match status" value="2"/>
</dbReference>
<dbReference type="AlphaFoldDB" id="A0A1A8ZGD1"/>
<sequence>MTSTLNGTRSRGHAIARSLLTDTSPGTTDADFTRWYAGRQAELRQKVDRVRLDSMRGWHLAPDTGNLEHVSGRFFSVRGLHVRSDFGPVPEWYQPILDQPEIGILGILVRTIDGVPHCLMQAKVEPGNCNGVQLSPTVQATRSNYTKVHGGNAVPYLEYFRDVPPERVIADGLQSEQGSWFYRKRNRNMIVEAPAEVAATENFRWLTLGHVRRLLATDNLINMDSRSVLACLPVDGDAAAEEAGPGGDDWTAAVRASLRPDAPRLHSDVATLSWLTDRRAWHQVVTAPVPLRDLPGWQRTRHEIAEREGRWFSVVGVDIEASGREVAAWSQPLLAQQGVGVTAFLVRPIRGVLHVLVAARAEPGYLDVAELGPTVQCVPENYAHLPAAGQPPFLDLVRAARPEQVRLDVELSEEGGRFWHTRNRYQVIEVGDEVPDDPGPGFRWLTLHQLGALVRHSHYVNVQARTLLGWLRSPA</sequence>
<dbReference type="EMBL" id="LT594323">
    <property type="protein sequence ID" value="SBT42894.1"/>
    <property type="molecule type" value="Genomic_DNA"/>
</dbReference>
<dbReference type="Pfam" id="PF03559">
    <property type="entry name" value="Hexose_dehydrat"/>
    <property type="match status" value="2"/>
</dbReference>
<dbReference type="STRING" id="261654.GA0070611_2124"/>
<dbReference type="Proteomes" id="UP000199385">
    <property type="component" value="Chromosome I"/>
</dbReference>
<evidence type="ECO:0000313" key="2">
    <source>
        <dbReference type="EMBL" id="SBT42894.1"/>
    </source>
</evidence>
<proteinExistence type="predicted"/>
<dbReference type="GO" id="GO:0016829">
    <property type="term" value="F:lyase activity"/>
    <property type="evidence" value="ECO:0007669"/>
    <property type="project" value="InterPro"/>
</dbReference>
<name>A0A1A8ZGD1_9ACTN</name>
<organism evidence="2 3">
    <name type="scientific">Micromonospora auratinigra</name>
    <dbReference type="NCBI Taxonomy" id="261654"/>
    <lineage>
        <taxon>Bacteria</taxon>
        <taxon>Bacillati</taxon>
        <taxon>Actinomycetota</taxon>
        <taxon>Actinomycetes</taxon>
        <taxon>Micromonosporales</taxon>
        <taxon>Micromonosporaceae</taxon>
        <taxon>Micromonospora</taxon>
    </lineage>
</organism>
<gene>
    <name evidence="2" type="ORF">GA0070611_2124</name>
</gene>
<dbReference type="RefSeq" id="WP_091661687.1">
    <property type="nucleotide sequence ID" value="NZ_LT594323.1"/>
</dbReference>
<evidence type="ECO:0000259" key="1">
    <source>
        <dbReference type="Pfam" id="PF03559"/>
    </source>
</evidence>
<protein>
    <submittedName>
        <fullName evidence="2">Oxidase EvaA</fullName>
    </submittedName>
</protein>
<feature type="domain" description="dTDP-4-dehydro-6-deoxy-alpha-D-glucopyranose 2,3-dehydratase" evidence="1">
    <location>
        <begin position="30"/>
        <end position="232"/>
    </location>
</feature>
<dbReference type="InterPro" id="IPR005212">
    <property type="entry name" value="EvaA-like"/>
</dbReference>
<dbReference type="OrthoDB" id="9814961at2"/>
<dbReference type="InterPro" id="IPR038153">
    <property type="entry name" value="EvaA-like_sf"/>
</dbReference>
<accession>A0A1A8ZGD1</accession>
<reference evidence="3" key="1">
    <citation type="submission" date="2016-06" db="EMBL/GenBank/DDBJ databases">
        <authorList>
            <person name="Varghese N."/>
            <person name="Submissions Spin"/>
        </authorList>
    </citation>
    <scope>NUCLEOTIDE SEQUENCE [LARGE SCALE GENOMIC DNA]</scope>
    <source>
        <strain evidence="3">DSM 44815</strain>
    </source>
</reference>
<feature type="domain" description="dTDP-4-dehydro-6-deoxy-alpha-D-glucopyranose 2,3-dehydratase" evidence="1">
    <location>
        <begin position="271"/>
        <end position="469"/>
    </location>
</feature>
<keyword evidence="3" id="KW-1185">Reference proteome</keyword>